<proteinExistence type="predicted"/>
<keyword evidence="2" id="KW-1185">Reference proteome</keyword>
<dbReference type="EMBL" id="FNGF01000001">
    <property type="protein sequence ID" value="SDK70881.1"/>
    <property type="molecule type" value="Genomic_DNA"/>
</dbReference>
<protein>
    <submittedName>
        <fullName evidence="1">Uncharacterized protein</fullName>
    </submittedName>
</protein>
<gene>
    <name evidence="1" type="ORF">SAMN05216298_1284</name>
</gene>
<name>A0A1G9E424_9ACTN</name>
<dbReference type="AlphaFoldDB" id="A0A1G9E424"/>
<evidence type="ECO:0000313" key="2">
    <source>
        <dbReference type="Proteomes" id="UP000198662"/>
    </source>
</evidence>
<organism evidence="1 2">
    <name type="scientific">Glycomyces sambucus</name>
    <dbReference type="NCBI Taxonomy" id="380244"/>
    <lineage>
        <taxon>Bacteria</taxon>
        <taxon>Bacillati</taxon>
        <taxon>Actinomycetota</taxon>
        <taxon>Actinomycetes</taxon>
        <taxon>Glycomycetales</taxon>
        <taxon>Glycomycetaceae</taxon>
        <taxon>Glycomyces</taxon>
    </lineage>
</organism>
<dbReference type="Proteomes" id="UP000198662">
    <property type="component" value="Unassembled WGS sequence"/>
</dbReference>
<accession>A0A1G9E424</accession>
<sequence length="299" mass="32163">MPSNRWIGVQAGKARRLAARAAHRLEPLPRLPFAVALAAAAVVLAVSVEWQPRPYDDIAEVSELPTAAQDWFDFTSGPQVEFQITEYGFSTVVDELGFERVILGAVVRNPFDTAIISPGSIDIVAMRDGAPATALESFYPNPIPADTSVTVGHVLSSTQLDLDPADLRLETREPSFLSPDPAELGPDELDYGVVDPLPEITVLSVEPLLSPEGYRLHYRVVSDATREIRLAVLFRDAAGALIGGLPAAEDPFSFELGSAGWRTVMEGETVQELDLHASWIPEGADLGRTEIGPRSLGGG</sequence>
<reference evidence="2" key="1">
    <citation type="submission" date="2016-10" db="EMBL/GenBank/DDBJ databases">
        <authorList>
            <person name="Varghese N."/>
            <person name="Submissions S."/>
        </authorList>
    </citation>
    <scope>NUCLEOTIDE SEQUENCE [LARGE SCALE GENOMIC DNA]</scope>
    <source>
        <strain evidence="2">CGMCC 4.3147</strain>
    </source>
</reference>
<dbReference type="RefSeq" id="WP_091044556.1">
    <property type="nucleotide sequence ID" value="NZ_FNGF01000001.1"/>
</dbReference>
<dbReference type="OrthoDB" id="5180567at2"/>
<evidence type="ECO:0000313" key="1">
    <source>
        <dbReference type="EMBL" id="SDK70881.1"/>
    </source>
</evidence>